<sequence length="71" mass="7524">MFSWSQWSTIFLLLVSLLLSSLSLLRALTVRKVTGSVVDHSTDSTSGSMDTPTQALSASGSSLSADVDDMD</sequence>
<name>A0A833T5V9_PHYIN</name>
<evidence type="ECO:0000256" key="2">
    <source>
        <dbReference type="SAM" id="SignalP"/>
    </source>
</evidence>
<accession>A0A833T5V9</accession>
<evidence type="ECO:0000313" key="4">
    <source>
        <dbReference type="Proteomes" id="UP000602510"/>
    </source>
</evidence>
<feature type="non-terminal residue" evidence="3">
    <location>
        <position position="1"/>
    </location>
</feature>
<keyword evidence="2" id="KW-0732">Signal</keyword>
<dbReference type="Proteomes" id="UP000602510">
    <property type="component" value="Unassembled WGS sequence"/>
</dbReference>
<protein>
    <recommendedName>
        <fullName evidence="5">Secreted RxLR effector peptide protein</fullName>
    </recommendedName>
</protein>
<feature type="compositionally biased region" description="Low complexity" evidence="1">
    <location>
        <begin position="55"/>
        <end position="65"/>
    </location>
</feature>
<comment type="caution">
    <text evidence="3">The sequence shown here is derived from an EMBL/GenBank/DDBJ whole genome shotgun (WGS) entry which is preliminary data.</text>
</comment>
<keyword evidence="4" id="KW-1185">Reference proteome</keyword>
<organism evidence="3 4">
    <name type="scientific">Phytophthora infestans</name>
    <name type="common">Potato late blight agent</name>
    <name type="synonym">Botrytis infestans</name>
    <dbReference type="NCBI Taxonomy" id="4787"/>
    <lineage>
        <taxon>Eukaryota</taxon>
        <taxon>Sar</taxon>
        <taxon>Stramenopiles</taxon>
        <taxon>Oomycota</taxon>
        <taxon>Peronosporomycetes</taxon>
        <taxon>Peronosporales</taxon>
        <taxon>Peronosporaceae</taxon>
        <taxon>Phytophthora</taxon>
    </lineage>
</organism>
<feature type="region of interest" description="Disordered" evidence="1">
    <location>
        <begin position="35"/>
        <end position="71"/>
    </location>
</feature>
<feature type="chain" id="PRO_5033033531" description="Secreted RxLR effector peptide protein" evidence="2">
    <location>
        <begin position="28"/>
        <end position="71"/>
    </location>
</feature>
<feature type="compositionally biased region" description="Polar residues" evidence="1">
    <location>
        <begin position="43"/>
        <end position="54"/>
    </location>
</feature>
<evidence type="ECO:0008006" key="5">
    <source>
        <dbReference type="Google" id="ProtNLM"/>
    </source>
</evidence>
<reference evidence="3" key="1">
    <citation type="submission" date="2020-04" db="EMBL/GenBank/DDBJ databases">
        <title>Hybrid Assembly of Korean Phytophthora infestans isolates.</title>
        <authorList>
            <person name="Prokchorchik M."/>
            <person name="Lee Y."/>
            <person name="Seo J."/>
            <person name="Cho J.-H."/>
            <person name="Park Y.-E."/>
            <person name="Jang D.-C."/>
            <person name="Im J.-S."/>
            <person name="Choi J.-G."/>
            <person name="Park H.-J."/>
            <person name="Lee G.-B."/>
            <person name="Lee Y.-G."/>
            <person name="Hong S.-Y."/>
            <person name="Cho K."/>
            <person name="Sohn K.H."/>
        </authorList>
    </citation>
    <scope>NUCLEOTIDE SEQUENCE</scope>
    <source>
        <strain evidence="3">KR_1_A1</strain>
    </source>
</reference>
<evidence type="ECO:0000256" key="1">
    <source>
        <dbReference type="SAM" id="MobiDB-lite"/>
    </source>
</evidence>
<evidence type="ECO:0000313" key="3">
    <source>
        <dbReference type="EMBL" id="KAF4042954.1"/>
    </source>
</evidence>
<gene>
    <name evidence="3" type="ORF">GN244_ATG04695</name>
</gene>
<dbReference type="AlphaFoldDB" id="A0A833T5V9"/>
<dbReference type="EMBL" id="WSZM01000093">
    <property type="protein sequence ID" value="KAF4042954.1"/>
    <property type="molecule type" value="Genomic_DNA"/>
</dbReference>
<feature type="signal peptide" evidence="2">
    <location>
        <begin position="1"/>
        <end position="27"/>
    </location>
</feature>
<proteinExistence type="predicted"/>